<evidence type="ECO:0000259" key="11">
    <source>
        <dbReference type="Pfam" id="PF08546"/>
    </source>
</evidence>
<gene>
    <name evidence="12" type="ORF">EC9_29260</name>
</gene>
<proteinExistence type="inferred from homology"/>
<evidence type="ECO:0000313" key="12">
    <source>
        <dbReference type="EMBL" id="QDS88733.1"/>
    </source>
</evidence>
<dbReference type="InterPro" id="IPR008927">
    <property type="entry name" value="6-PGluconate_DH-like_C_sf"/>
</dbReference>
<dbReference type="InterPro" id="IPR013328">
    <property type="entry name" value="6PGD_dom2"/>
</dbReference>
<keyword evidence="13" id="KW-1185">Reference proteome</keyword>
<evidence type="ECO:0000256" key="7">
    <source>
        <dbReference type="ARBA" id="ARBA00032024"/>
    </source>
</evidence>
<dbReference type="Gene3D" id="1.10.1040.10">
    <property type="entry name" value="N-(1-d-carboxylethyl)-l-norvaline Dehydrogenase, domain 2"/>
    <property type="match status" value="1"/>
</dbReference>
<dbReference type="UniPathway" id="UPA00028">
    <property type="reaction ID" value="UER00004"/>
</dbReference>
<dbReference type="InterPro" id="IPR013752">
    <property type="entry name" value="KPA_reductase"/>
</dbReference>
<evidence type="ECO:0000256" key="1">
    <source>
        <dbReference type="ARBA" id="ARBA00004994"/>
    </source>
</evidence>
<comment type="similarity">
    <text evidence="2 9">Belongs to the ketopantoate reductase family.</text>
</comment>
<dbReference type="EMBL" id="CP036261">
    <property type="protein sequence ID" value="QDS88733.1"/>
    <property type="molecule type" value="Genomic_DNA"/>
</dbReference>
<dbReference type="FunFam" id="1.10.1040.10:FF:000017">
    <property type="entry name" value="2-dehydropantoate 2-reductase"/>
    <property type="match status" value="1"/>
</dbReference>
<dbReference type="SUPFAM" id="SSF51735">
    <property type="entry name" value="NAD(P)-binding Rossmann-fold domains"/>
    <property type="match status" value="1"/>
</dbReference>
<dbReference type="RefSeq" id="WP_145346148.1">
    <property type="nucleotide sequence ID" value="NZ_CP036261.1"/>
</dbReference>
<name>A0A517M1H6_9BACT</name>
<feature type="domain" description="Ketopantoate reductase C-terminal" evidence="11">
    <location>
        <begin position="186"/>
        <end position="305"/>
    </location>
</feature>
<evidence type="ECO:0000256" key="3">
    <source>
        <dbReference type="ARBA" id="ARBA00013014"/>
    </source>
</evidence>
<dbReference type="AlphaFoldDB" id="A0A517M1H6"/>
<evidence type="ECO:0000256" key="2">
    <source>
        <dbReference type="ARBA" id="ARBA00007870"/>
    </source>
</evidence>
<keyword evidence="6 9" id="KW-0560">Oxidoreductase</keyword>
<comment type="catalytic activity">
    <reaction evidence="8 9">
        <text>(R)-pantoate + NADP(+) = 2-dehydropantoate + NADPH + H(+)</text>
        <dbReference type="Rhea" id="RHEA:16233"/>
        <dbReference type="ChEBI" id="CHEBI:11561"/>
        <dbReference type="ChEBI" id="CHEBI:15378"/>
        <dbReference type="ChEBI" id="CHEBI:15980"/>
        <dbReference type="ChEBI" id="CHEBI:57783"/>
        <dbReference type="ChEBI" id="CHEBI:58349"/>
        <dbReference type="EC" id="1.1.1.169"/>
    </reaction>
</comment>
<keyword evidence="9" id="KW-0566">Pantothenate biosynthesis</keyword>
<evidence type="ECO:0000256" key="4">
    <source>
        <dbReference type="ARBA" id="ARBA00019465"/>
    </source>
</evidence>
<evidence type="ECO:0000313" key="13">
    <source>
        <dbReference type="Proteomes" id="UP000319557"/>
    </source>
</evidence>
<dbReference type="SUPFAM" id="SSF48179">
    <property type="entry name" value="6-phosphogluconate dehydrogenase C-terminal domain-like"/>
    <property type="match status" value="1"/>
</dbReference>
<dbReference type="NCBIfam" id="NF004887">
    <property type="entry name" value="PRK06249.1"/>
    <property type="match status" value="1"/>
</dbReference>
<dbReference type="PANTHER" id="PTHR21708:SF26">
    <property type="entry name" value="2-DEHYDROPANTOATE 2-REDUCTASE"/>
    <property type="match status" value="1"/>
</dbReference>
<dbReference type="KEGG" id="ruv:EC9_29260"/>
<evidence type="ECO:0000256" key="6">
    <source>
        <dbReference type="ARBA" id="ARBA00023002"/>
    </source>
</evidence>
<dbReference type="InterPro" id="IPR013332">
    <property type="entry name" value="KPR_N"/>
</dbReference>
<comment type="pathway">
    <text evidence="1 9">Cofactor biosynthesis; (R)-pantothenate biosynthesis; (R)-pantoate from 3-methyl-2-oxobutanoate: step 2/2.</text>
</comment>
<dbReference type="OrthoDB" id="9800163at2"/>
<dbReference type="Proteomes" id="UP000319557">
    <property type="component" value="Chromosome"/>
</dbReference>
<comment type="function">
    <text evidence="9">Catalyzes the NADPH-dependent reduction of ketopantoate into pantoic acid.</text>
</comment>
<feature type="domain" description="Ketopantoate reductase N-terminal" evidence="10">
    <location>
        <begin position="7"/>
        <end position="154"/>
    </location>
</feature>
<sequence>MSSKRSYAIIGTGALGGYYGGLMVRAGLDVHFLLRSDFDHVQQHGLRIDSKNGDFHLPQVNAYRSAAEMPACDVTIVAIKTTANEQLADILAATTRDGGVALVLQNGLHVESDAVAVVGPDRVLGGCCFLCSNKVGPGHIDHIDYGRIAFGEYRADGSVQPISDLTRAIEADLQSASIPAEAVDDLIKVRWQKLMWNIPFNGLSVVLNASTAEIMNDPASEALAEQIIRDVRTAAMQCGKTIDEAFVDKMMNDTRAMVPYDSSMRVDFKQDRPMEVEAIVGNPLRELQRHGGQSPRLEMLYQQLTFFDRRRTKQHTSRG</sequence>
<dbReference type="EC" id="1.1.1.169" evidence="3 9"/>
<dbReference type="NCBIfam" id="TIGR00745">
    <property type="entry name" value="apbA_panE"/>
    <property type="match status" value="1"/>
</dbReference>
<evidence type="ECO:0000256" key="5">
    <source>
        <dbReference type="ARBA" id="ARBA00022857"/>
    </source>
</evidence>
<dbReference type="InterPro" id="IPR051402">
    <property type="entry name" value="KPR-Related"/>
</dbReference>
<organism evidence="12 13">
    <name type="scientific">Rosistilla ulvae</name>
    <dbReference type="NCBI Taxonomy" id="1930277"/>
    <lineage>
        <taxon>Bacteria</taxon>
        <taxon>Pseudomonadati</taxon>
        <taxon>Planctomycetota</taxon>
        <taxon>Planctomycetia</taxon>
        <taxon>Pirellulales</taxon>
        <taxon>Pirellulaceae</taxon>
        <taxon>Rosistilla</taxon>
    </lineage>
</organism>
<dbReference type="InterPro" id="IPR036291">
    <property type="entry name" value="NAD(P)-bd_dom_sf"/>
</dbReference>
<keyword evidence="5 9" id="KW-0521">NADP</keyword>
<dbReference type="Pfam" id="PF08546">
    <property type="entry name" value="ApbA_C"/>
    <property type="match status" value="1"/>
</dbReference>
<dbReference type="GO" id="GO:0008677">
    <property type="term" value="F:2-dehydropantoate 2-reductase activity"/>
    <property type="evidence" value="ECO:0007669"/>
    <property type="project" value="UniProtKB-EC"/>
</dbReference>
<evidence type="ECO:0000256" key="8">
    <source>
        <dbReference type="ARBA" id="ARBA00048793"/>
    </source>
</evidence>
<dbReference type="GO" id="GO:0005737">
    <property type="term" value="C:cytoplasm"/>
    <property type="evidence" value="ECO:0007669"/>
    <property type="project" value="TreeGrafter"/>
</dbReference>
<accession>A0A517M1H6</accession>
<dbReference type="Pfam" id="PF02558">
    <property type="entry name" value="ApbA"/>
    <property type="match status" value="1"/>
</dbReference>
<dbReference type="InterPro" id="IPR003710">
    <property type="entry name" value="ApbA"/>
</dbReference>
<reference evidence="12 13" key="1">
    <citation type="submission" date="2019-02" db="EMBL/GenBank/DDBJ databases">
        <title>Deep-cultivation of Planctomycetes and their phenomic and genomic characterization uncovers novel biology.</title>
        <authorList>
            <person name="Wiegand S."/>
            <person name="Jogler M."/>
            <person name="Boedeker C."/>
            <person name="Pinto D."/>
            <person name="Vollmers J."/>
            <person name="Rivas-Marin E."/>
            <person name="Kohn T."/>
            <person name="Peeters S.H."/>
            <person name="Heuer A."/>
            <person name="Rast P."/>
            <person name="Oberbeckmann S."/>
            <person name="Bunk B."/>
            <person name="Jeske O."/>
            <person name="Meyerdierks A."/>
            <person name="Storesund J.E."/>
            <person name="Kallscheuer N."/>
            <person name="Luecker S."/>
            <person name="Lage O.M."/>
            <person name="Pohl T."/>
            <person name="Merkel B.J."/>
            <person name="Hornburger P."/>
            <person name="Mueller R.-W."/>
            <person name="Bruemmer F."/>
            <person name="Labrenz M."/>
            <person name="Spormann A.M."/>
            <person name="Op den Camp H."/>
            <person name="Overmann J."/>
            <person name="Amann R."/>
            <person name="Jetten M.S.M."/>
            <person name="Mascher T."/>
            <person name="Medema M.H."/>
            <person name="Devos D.P."/>
            <person name="Kaster A.-K."/>
            <person name="Ovreas L."/>
            <person name="Rohde M."/>
            <person name="Galperin M.Y."/>
            <person name="Jogler C."/>
        </authorList>
    </citation>
    <scope>NUCLEOTIDE SEQUENCE [LARGE SCALE GENOMIC DNA]</scope>
    <source>
        <strain evidence="12 13">EC9</strain>
    </source>
</reference>
<evidence type="ECO:0000259" key="10">
    <source>
        <dbReference type="Pfam" id="PF02558"/>
    </source>
</evidence>
<protein>
    <recommendedName>
        <fullName evidence="4 9">2-dehydropantoate 2-reductase</fullName>
        <ecNumber evidence="3 9">1.1.1.169</ecNumber>
    </recommendedName>
    <alternativeName>
        <fullName evidence="7 9">Ketopantoate reductase</fullName>
    </alternativeName>
</protein>
<dbReference type="PANTHER" id="PTHR21708">
    <property type="entry name" value="PROBABLE 2-DEHYDROPANTOATE 2-REDUCTASE"/>
    <property type="match status" value="1"/>
</dbReference>
<dbReference type="GO" id="GO:0015940">
    <property type="term" value="P:pantothenate biosynthetic process"/>
    <property type="evidence" value="ECO:0007669"/>
    <property type="project" value="UniProtKB-UniPathway"/>
</dbReference>
<dbReference type="Gene3D" id="3.40.50.720">
    <property type="entry name" value="NAD(P)-binding Rossmann-like Domain"/>
    <property type="match status" value="1"/>
</dbReference>
<evidence type="ECO:0000256" key="9">
    <source>
        <dbReference type="RuleBase" id="RU362068"/>
    </source>
</evidence>